<dbReference type="InterPro" id="IPR020904">
    <property type="entry name" value="Sc_DH/Rdtase_CS"/>
</dbReference>
<dbReference type="PRINTS" id="PR00081">
    <property type="entry name" value="GDHRDH"/>
</dbReference>
<dbReference type="PANTHER" id="PTHR44229:SF4">
    <property type="entry name" value="15-HYDROXYPROSTAGLANDIN DEHYDROGENASE [NAD(+)]"/>
    <property type="match status" value="1"/>
</dbReference>
<evidence type="ECO:0000313" key="5">
    <source>
        <dbReference type="EMBL" id="KAK0957890.1"/>
    </source>
</evidence>
<dbReference type="Pfam" id="PF00106">
    <property type="entry name" value="adh_short"/>
    <property type="match status" value="1"/>
</dbReference>
<dbReference type="InterPro" id="IPR002347">
    <property type="entry name" value="SDR_fam"/>
</dbReference>
<dbReference type="AlphaFoldDB" id="A0AAN6H7Q9"/>
<keyword evidence="2" id="KW-0521">NADP</keyword>
<accession>A0AAN6H7Q9</accession>
<dbReference type="GO" id="GO:0005737">
    <property type="term" value="C:cytoplasm"/>
    <property type="evidence" value="ECO:0007669"/>
    <property type="project" value="TreeGrafter"/>
</dbReference>
<comment type="caution">
    <text evidence="5">The sequence shown here is derived from an EMBL/GenBank/DDBJ whole genome shotgun (WGS) entry which is preliminary data.</text>
</comment>
<keyword evidence="3" id="KW-0560">Oxidoreductase</keyword>
<keyword evidence="6" id="KW-1185">Reference proteome</keyword>
<evidence type="ECO:0000256" key="2">
    <source>
        <dbReference type="ARBA" id="ARBA00022857"/>
    </source>
</evidence>
<evidence type="ECO:0000256" key="4">
    <source>
        <dbReference type="RuleBase" id="RU000363"/>
    </source>
</evidence>
<organism evidence="5 6">
    <name type="scientific">Friedmanniomyces endolithicus</name>
    <dbReference type="NCBI Taxonomy" id="329885"/>
    <lineage>
        <taxon>Eukaryota</taxon>
        <taxon>Fungi</taxon>
        <taxon>Dikarya</taxon>
        <taxon>Ascomycota</taxon>
        <taxon>Pezizomycotina</taxon>
        <taxon>Dothideomycetes</taxon>
        <taxon>Dothideomycetidae</taxon>
        <taxon>Mycosphaerellales</taxon>
        <taxon>Teratosphaeriaceae</taxon>
        <taxon>Friedmanniomyces</taxon>
    </lineage>
</organism>
<name>A0AAN6H7Q9_9PEZI</name>
<evidence type="ECO:0000256" key="3">
    <source>
        <dbReference type="ARBA" id="ARBA00023002"/>
    </source>
</evidence>
<dbReference type="PROSITE" id="PS00061">
    <property type="entry name" value="ADH_SHORT"/>
    <property type="match status" value="1"/>
</dbReference>
<dbReference type="Proteomes" id="UP001175353">
    <property type="component" value="Unassembled WGS sequence"/>
</dbReference>
<evidence type="ECO:0000313" key="6">
    <source>
        <dbReference type="Proteomes" id="UP001175353"/>
    </source>
</evidence>
<reference evidence="5" key="1">
    <citation type="submission" date="2023-06" db="EMBL/GenBank/DDBJ databases">
        <title>Black Yeasts Isolated from many extreme environments.</title>
        <authorList>
            <person name="Coleine C."/>
            <person name="Stajich J.E."/>
            <person name="Selbmann L."/>
        </authorList>
    </citation>
    <scope>NUCLEOTIDE SEQUENCE</scope>
    <source>
        <strain evidence="5">CCFEE 5200</strain>
    </source>
</reference>
<dbReference type="InterPro" id="IPR036291">
    <property type="entry name" value="NAD(P)-bd_dom_sf"/>
</dbReference>
<dbReference type="SUPFAM" id="SSF51735">
    <property type="entry name" value="NAD(P)-binding Rossmann-fold domains"/>
    <property type="match status" value="1"/>
</dbReference>
<sequence>MVVGNFPLKDKIAVVTGGGSGINLAFVKLAFDTGAKVLIADLKLTPEAGDLIKASKNHIAFATCDVSNWSHLKALPSEVTKAFGSTAVADVWIAGAGVFEPTWSSFLSDSEDAHYKQMSINAEHPMKLTRIAMRSCLSADKPGVVLIVASGAGITGNYGCPVYCASKHAVVGFTKSLAQADEDEDFKVVCILPGMVSTPLWTGEQAKAVHAQYSFTDDVCITPEEVAEAMMEMVQEGKYKGGSLMEVAKGRLRHELESHQSIVVTGPAEKKFADQCYEPIRKVFRSERGAAANGANGTHCV</sequence>
<dbReference type="EMBL" id="JAUJLE010000392">
    <property type="protein sequence ID" value="KAK0957890.1"/>
    <property type="molecule type" value="Genomic_DNA"/>
</dbReference>
<protein>
    <recommendedName>
        <fullName evidence="7">NAD(P)-binding protein</fullName>
    </recommendedName>
</protein>
<dbReference type="PANTHER" id="PTHR44229">
    <property type="entry name" value="15-HYDROXYPROSTAGLANDIN DEHYDROGENASE [NAD(+)]"/>
    <property type="match status" value="1"/>
</dbReference>
<dbReference type="PRINTS" id="PR00080">
    <property type="entry name" value="SDRFAMILY"/>
</dbReference>
<dbReference type="Gene3D" id="3.40.50.720">
    <property type="entry name" value="NAD(P)-binding Rossmann-like Domain"/>
    <property type="match status" value="1"/>
</dbReference>
<evidence type="ECO:0008006" key="7">
    <source>
        <dbReference type="Google" id="ProtNLM"/>
    </source>
</evidence>
<comment type="similarity">
    <text evidence="1 4">Belongs to the short-chain dehydrogenases/reductases (SDR) family.</text>
</comment>
<evidence type="ECO:0000256" key="1">
    <source>
        <dbReference type="ARBA" id="ARBA00006484"/>
    </source>
</evidence>
<gene>
    <name evidence="5" type="ORF">LTR91_021628</name>
</gene>
<dbReference type="GO" id="GO:0016616">
    <property type="term" value="F:oxidoreductase activity, acting on the CH-OH group of donors, NAD or NADP as acceptor"/>
    <property type="evidence" value="ECO:0007669"/>
    <property type="project" value="TreeGrafter"/>
</dbReference>
<proteinExistence type="inferred from homology"/>